<accession>A0ABR3NYM7</accession>
<dbReference type="Proteomes" id="UP001558613">
    <property type="component" value="Unassembled WGS sequence"/>
</dbReference>
<proteinExistence type="predicted"/>
<evidence type="ECO:0000256" key="1">
    <source>
        <dbReference type="SAM" id="Phobius"/>
    </source>
</evidence>
<comment type="caution">
    <text evidence="3">The sequence shown here is derived from an EMBL/GenBank/DDBJ whole genome shotgun (WGS) entry which is preliminary data.</text>
</comment>
<dbReference type="EMBL" id="JAYMGO010000001">
    <property type="protein sequence ID" value="KAL1281922.1"/>
    <property type="molecule type" value="Genomic_DNA"/>
</dbReference>
<feature type="signal peptide" evidence="2">
    <location>
        <begin position="1"/>
        <end position="21"/>
    </location>
</feature>
<feature type="transmembrane region" description="Helical" evidence="1">
    <location>
        <begin position="99"/>
        <end position="120"/>
    </location>
</feature>
<keyword evidence="1" id="KW-0472">Membrane</keyword>
<keyword evidence="1" id="KW-0812">Transmembrane</keyword>
<keyword evidence="2" id="KW-0732">Signal</keyword>
<evidence type="ECO:0000256" key="2">
    <source>
        <dbReference type="SAM" id="SignalP"/>
    </source>
</evidence>
<keyword evidence="4" id="KW-1185">Reference proteome</keyword>
<protein>
    <submittedName>
        <fullName evidence="3">Uncharacterized protein</fullName>
    </submittedName>
</protein>
<keyword evidence="1" id="KW-1133">Transmembrane helix</keyword>
<sequence>MQVTTALFLLSCLIFPRWSSHQKGDYSLSSFPPSTGRGGLWHIVFSVYASNAVVQSWLWATACLIFSVTNSSKLDLGPCRPWMPRASPSPEVEMLNQGAVMIFTGICGALVVMAVAYYAYWSVVLSEGPCKRGL</sequence>
<reference evidence="3 4" key="1">
    <citation type="submission" date="2023-09" db="EMBL/GenBank/DDBJ databases">
        <authorList>
            <person name="Wang M."/>
        </authorList>
    </citation>
    <scope>NUCLEOTIDE SEQUENCE [LARGE SCALE GENOMIC DNA]</scope>
    <source>
        <strain evidence="3">GT-2023</strain>
        <tissue evidence="3">Liver</tissue>
    </source>
</reference>
<evidence type="ECO:0000313" key="4">
    <source>
        <dbReference type="Proteomes" id="UP001558613"/>
    </source>
</evidence>
<feature type="chain" id="PRO_5047054199" evidence="2">
    <location>
        <begin position="22"/>
        <end position="134"/>
    </location>
</feature>
<name>A0ABR3NYM7_9TELE</name>
<organism evidence="3 4">
    <name type="scientific">Cirrhinus molitorella</name>
    <name type="common">mud carp</name>
    <dbReference type="NCBI Taxonomy" id="172907"/>
    <lineage>
        <taxon>Eukaryota</taxon>
        <taxon>Metazoa</taxon>
        <taxon>Chordata</taxon>
        <taxon>Craniata</taxon>
        <taxon>Vertebrata</taxon>
        <taxon>Euteleostomi</taxon>
        <taxon>Actinopterygii</taxon>
        <taxon>Neopterygii</taxon>
        <taxon>Teleostei</taxon>
        <taxon>Ostariophysi</taxon>
        <taxon>Cypriniformes</taxon>
        <taxon>Cyprinidae</taxon>
        <taxon>Labeoninae</taxon>
        <taxon>Labeonini</taxon>
        <taxon>Cirrhinus</taxon>
    </lineage>
</organism>
<evidence type="ECO:0000313" key="3">
    <source>
        <dbReference type="EMBL" id="KAL1281922.1"/>
    </source>
</evidence>
<gene>
    <name evidence="3" type="ORF">QQF64_000725</name>
</gene>